<sequence length="678" mass="77447">MSVTIKILGQEVLSGIGSDEYSGAVLLKSIFENEFHNKNEINGTILIKPNFKAVGEDPEDIDIVVWINLENYFYSVFCPHKYFNEETQQYEIVSDKTKKEINFKSMLLNIELKSHNNSGVLISTNDIVVDYKGKKSSAYDQNTKQKYSLKNFISKSQPSLKDKNIYITNLIWLPNFLGSIGWGQTNLKNIILGNDIDFKKFIEVAFAKNPPTAAKSGKLYFQSAVDDRNLATLNKDLENVFTFYDKEVFVQQGDLSRKKMEKVIQKQLDGLYKEAYDCIGNKTLIIFGIPGSGKTLILLRFSYFLAIEKGSRSLIITYNKALIADVNRLSRLAGFKDDPSSASIGTSTFLKLMRSLFIEFGIYEVEPSNLTAVEKQNYFKINFTNKYNSLLTELLALIGVADSNDIEELKTNLPELNYQYVFIDESQDWYPQERDILYSIFGSNNCIVSYGSHQLLRNNEPLNWSEGTTSVYKLSLNISYRQKSNLCHFIKDVSTRIDFDDKIEVNNKITGGQVKIFNRELNLNDYKQIHQYCVNQCKNAAYDILLLVNSNDTIHKTLKHSDVAIHDGTIEKNKGITPIDMDACRVFNYQSCRGLEGWVVISNNLDVFLYDIEKTISVAEEGLSLQETKDKVCSQWLYMILSRPIDTLVITLKNPKSKYAKLLNEVANDHADYCEIYN</sequence>
<dbReference type="Gene3D" id="3.40.50.300">
    <property type="entry name" value="P-loop containing nucleotide triphosphate hydrolases"/>
    <property type="match status" value="1"/>
</dbReference>
<gene>
    <name evidence="1" type="ORF">GCM10022388_19890</name>
</gene>
<dbReference type="EMBL" id="BAABCS010000018">
    <property type="protein sequence ID" value="GAA4053451.1"/>
    <property type="molecule type" value="Genomic_DNA"/>
</dbReference>
<dbReference type="Proteomes" id="UP001500426">
    <property type="component" value="Unassembled WGS sequence"/>
</dbReference>
<dbReference type="InterPro" id="IPR027417">
    <property type="entry name" value="P-loop_NTPase"/>
</dbReference>
<name>A0ABP7UV23_9FLAO</name>
<evidence type="ECO:0000313" key="2">
    <source>
        <dbReference type="Proteomes" id="UP001500426"/>
    </source>
</evidence>
<dbReference type="RefSeq" id="WP_345094115.1">
    <property type="nucleotide sequence ID" value="NZ_BAABCS010000018.1"/>
</dbReference>
<keyword evidence="1" id="KW-0547">Nucleotide-binding</keyword>
<comment type="caution">
    <text evidence="1">The sequence shown here is derived from an EMBL/GenBank/DDBJ whole genome shotgun (WGS) entry which is preliminary data.</text>
</comment>
<reference evidence="2" key="1">
    <citation type="journal article" date="2019" name="Int. J. Syst. Evol. Microbiol.">
        <title>The Global Catalogue of Microorganisms (GCM) 10K type strain sequencing project: providing services to taxonomists for standard genome sequencing and annotation.</title>
        <authorList>
            <consortium name="The Broad Institute Genomics Platform"/>
            <consortium name="The Broad Institute Genome Sequencing Center for Infectious Disease"/>
            <person name="Wu L."/>
            <person name="Ma J."/>
        </authorList>
    </citation>
    <scope>NUCLEOTIDE SEQUENCE [LARGE SCALE GENOMIC DNA]</scope>
    <source>
        <strain evidence="2">JCM 17068</strain>
    </source>
</reference>
<keyword evidence="1" id="KW-0067">ATP-binding</keyword>
<evidence type="ECO:0000313" key="1">
    <source>
        <dbReference type="EMBL" id="GAA4053451.1"/>
    </source>
</evidence>
<protein>
    <submittedName>
        <fullName evidence="1">DEAD/DEAH box helicase family protein</fullName>
    </submittedName>
</protein>
<proteinExistence type="predicted"/>
<accession>A0ABP7UV23</accession>
<dbReference type="SUPFAM" id="SSF52540">
    <property type="entry name" value="P-loop containing nucleoside triphosphate hydrolases"/>
    <property type="match status" value="1"/>
</dbReference>
<keyword evidence="1" id="KW-0378">Hydrolase</keyword>
<keyword evidence="2" id="KW-1185">Reference proteome</keyword>
<organism evidence="1 2">
    <name type="scientific">Flavobacterium chungnamense</name>
    <dbReference type="NCBI Taxonomy" id="706182"/>
    <lineage>
        <taxon>Bacteria</taxon>
        <taxon>Pseudomonadati</taxon>
        <taxon>Bacteroidota</taxon>
        <taxon>Flavobacteriia</taxon>
        <taxon>Flavobacteriales</taxon>
        <taxon>Flavobacteriaceae</taxon>
        <taxon>Flavobacterium</taxon>
    </lineage>
</organism>
<keyword evidence="1" id="KW-0347">Helicase</keyword>
<dbReference type="GO" id="GO:0004386">
    <property type="term" value="F:helicase activity"/>
    <property type="evidence" value="ECO:0007669"/>
    <property type="project" value="UniProtKB-KW"/>
</dbReference>